<evidence type="ECO:0000256" key="2">
    <source>
        <dbReference type="ARBA" id="ARBA00022737"/>
    </source>
</evidence>
<dbReference type="OrthoDB" id="290842at2759"/>
<dbReference type="EMBL" id="CAJJDN010000024">
    <property type="protein sequence ID" value="CAD8068142.1"/>
    <property type="molecule type" value="Genomic_DNA"/>
</dbReference>
<dbReference type="InterPro" id="IPR006212">
    <property type="entry name" value="Furin_repeat"/>
</dbReference>
<evidence type="ECO:0000313" key="6">
    <source>
        <dbReference type="EMBL" id="CAD8068142.1"/>
    </source>
</evidence>
<feature type="transmembrane region" description="Helical" evidence="4">
    <location>
        <begin position="1916"/>
        <end position="1936"/>
    </location>
</feature>
<keyword evidence="7" id="KW-1185">Reference proteome</keyword>
<dbReference type="InterPro" id="IPR000742">
    <property type="entry name" value="EGF"/>
</dbReference>
<evidence type="ECO:0000313" key="7">
    <source>
        <dbReference type="Proteomes" id="UP000692954"/>
    </source>
</evidence>
<evidence type="ECO:0000259" key="5">
    <source>
        <dbReference type="PROSITE" id="PS51379"/>
    </source>
</evidence>
<feature type="domain" description="4Fe-4S ferredoxin-type" evidence="5">
    <location>
        <begin position="1450"/>
        <end position="1482"/>
    </location>
</feature>
<dbReference type="SMART" id="SM00261">
    <property type="entry name" value="FU"/>
    <property type="match status" value="10"/>
</dbReference>
<feature type="transmembrane region" description="Helical" evidence="4">
    <location>
        <begin position="1886"/>
        <end position="1904"/>
    </location>
</feature>
<name>A0A8S1LP67_9CILI</name>
<organism evidence="6 7">
    <name type="scientific">Paramecium sonneborni</name>
    <dbReference type="NCBI Taxonomy" id="65129"/>
    <lineage>
        <taxon>Eukaryota</taxon>
        <taxon>Sar</taxon>
        <taxon>Alveolata</taxon>
        <taxon>Ciliophora</taxon>
        <taxon>Intramacronucleata</taxon>
        <taxon>Oligohymenophorea</taxon>
        <taxon>Peniculida</taxon>
        <taxon>Parameciidae</taxon>
        <taxon>Paramecium</taxon>
    </lineage>
</organism>
<evidence type="ECO:0000256" key="3">
    <source>
        <dbReference type="ARBA" id="ARBA00023157"/>
    </source>
</evidence>
<feature type="transmembrane region" description="Helical" evidence="4">
    <location>
        <begin position="1813"/>
        <end position="1833"/>
    </location>
</feature>
<dbReference type="Proteomes" id="UP000692954">
    <property type="component" value="Unassembled WGS sequence"/>
</dbReference>
<dbReference type="Pfam" id="PF13948">
    <property type="entry name" value="DUF4215"/>
    <property type="match status" value="9"/>
</dbReference>
<dbReference type="InterPro" id="IPR011936">
    <property type="entry name" value="Myxo_disulph_rpt"/>
</dbReference>
<comment type="caution">
    <text evidence="6">The sequence shown here is derived from an EMBL/GenBank/DDBJ whole genome shotgun (WGS) entry which is preliminary data.</text>
</comment>
<evidence type="ECO:0000256" key="1">
    <source>
        <dbReference type="ARBA" id="ARBA00022729"/>
    </source>
</evidence>
<protein>
    <recommendedName>
        <fullName evidence="5">4Fe-4S ferredoxin-type domain-containing protein</fullName>
    </recommendedName>
</protein>
<dbReference type="SMART" id="SM00181">
    <property type="entry name" value="EGF"/>
    <property type="match status" value="11"/>
</dbReference>
<keyword evidence="1" id="KW-0732">Signal</keyword>
<dbReference type="PANTHER" id="PTHR38934">
    <property type="entry name" value="HYPHALLY REGULATED CELL WALL PROTEIN 1"/>
    <property type="match status" value="1"/>
</dbReference>
<keyword evidence="2" id="KW-0677">Repeat</keyword>
<accession>A0A8S1LP67</accession>
<dbReference type="InterPro" id="IPR017896">
    <property type="entry name" value="4Fe4S_Fe-S-bd"/>
</dbReference>
<keyword evidence="4" id="KW-1133">Transmembrane helix</keyword>
<dbReference type="NCBIfam" id="TIGR02232">
    <property type="entry name" value="myxo_disulf_rpt"/>
    <property type="match status" value="3"/>
</dbReference>
<dbReference type="PANTHER" id="PTHR38934:SF6">
    <property type="entry name" value="CHROMOSOME UNDETERMINED SCAFFOLD_176, WHOLE GENOME SHOTGUN SEQUENCE"/>
    <property type="match status" value="1"/>
</dbReference>
<evidence type="ECO:0000256" key="4">
    <source>
        <dbReference type="SAM" id="Phobius"/>
    </source>
</evidence>
<reference evidence="6" key="1">
    <citation type="submission" date="2021-01" db="EMBL/GenBank/DDBJ databases">
        <authorList>
            <consortium name="Genoscope - CEA"/>
            <person name="William W."/>
        </authorList>
    </citation>
    <scope>NUCLEOTIDE SEQUENCE</scope>
</reference>
<keyword evidence="4" id="KW-0472">Membrane</keyword>
<dbReference type="PROSITE" id="PS51379">
    <property type="entry name" value="4FE4S_FER_2"/>
    <property type="match status" value="1"/>
</dbReference>
<sequence length="1956" mass="226327">MFNSTYYSSIYRDSQGIKTHGMKMEYQSFQGTYAAYSNTYVYNLFMFVDIPQYPFYFSAIMIQMQDGDQYHSKLHPDFMFRTVIFKKYHMNAKKCYSNYYVDKQGKCIYLCNNYLQRILGDKCQDLEDEIPYSKYLIKEYFDKTNNPEYYSQYKLVSKTGLNFLKGEDIYYSYWQQNRIFGGPYVWSQAEFERIHKIENAHHSISISFQIVYGPNFPSNSQFIYTIEANQPVSCQKSSATDTYSDGSKLQTINKKITHNSDTLTIKWECKGEDNEPILAYCGIYRYYIIVHYCQPYCLQCDQSTCIQWDNYDSSLIKFSESECQEQQYYDSFLLKCFNCPSQCQTCKSQIDCTACQPTYTLTKLGCVCQKNQYDAGFQCVNCPEQCEQCVSSSFCLSCSIQKYRKLLNGQCECIDGYYSISTDLICLRCHLYCKTCLGPTSDHCQECQNINNIEKVGSTCKCLTGTAYQDQLKICAPCHQTCLTCFRITIDGCLNCDSNLHRVLRGLKCECQPGYYELDNICQNCPDTENSSLSQCYKLCIGNQLIWHTNNCSNCDIGYELISNHCQPKCGDSNLIQSFEECEDNNNTLDDLCYNCKFQCPIHCLVCDSSTTIPCPDVCGDGIITGSEECEDNNDIQYDGCFNCKYQCDPYCTKCIMGNCLECLTRGWVVDTSSNIWKCKEQCGDGVVVGNEQCDDQNLSETDGCKDCKYFCRKGCSSCDYSKGICLSCEQTGYAPSSYYCRNICGDGLVVNGLYGYFQEYCDDGNNDSSSQCNSDCTGCAKGYQRGQNLKCEPVCGDRIKSIEEICESGNILPYKGCQNCLARCQVSCKICDTSGNGCIQCKLGYMKLNNVCHPICGDGIIVDDEECDDGNLIYGDGCHLCRFSCVQSCISCINGICYLQQDEENYILEKCLSNISLNINRNIQQNICILFNDLDYQNKSYLKNLFYCPPNCKLCQFQICYLCQEGYELTPIKQDCIQSSIFQDQLQYCQVSAPFFCLKCQEYAYFDIYENRCKLPSYYLNLKKECSLGYYLNDFSECISQCGDGILANDEECETQDENCIYCEYQKPFRCQNFLKDICLQCEDGYYFNIIKKSCEINLEYEPIANNENDFYFIICQLKLSKDCLTCEQGICLQCKQDYFFLNGLCMASQTTQLVEIDNPNNNLKNYKFQTFLFGQFIQCDVYQYNEYNDKNTIFLFKKDLDQNKNECNSLCELCKNQSCIQCKYGYYGKNCQLRQVNFQIAKLKQYYSTIDIYQEDQSCESDCLVCFLGQCIFCREGSYLFNHECIQQNLIEYYRIKQVRCGDKIVSIGEFCDDGNNVQYDGCFECQYSCDLYCLKCEFGLCLQCQDGFILIEESYTCEPQCGDGKVIPFTQEQCDNNNLDPSDECDQCKFVCLPHCLACFNLFTCAKCEKGFIFRQEKCIPICGDGILIPEFEECDDNNQIKYDGCYECKYQCSQDCLDCQKGICQKQCPKNMIAFENECMSECGQMLVNYEIECDDDNNIEYDGCFNCKFQCAFGCDESFCQKGICLKFRPEFTQQSQHFQIPDDLDESLKNILNNQQSSWICNQSECTYSESPQIIINNLGFKNQKQLIKITFDQEVKCYFSQDQEIFRIYFENIEQTFYTSLCYASKNQELSNITKQVEYLVEIEFSQQIFVQPILIVQPELLILNSNNQSVNITNYKITLHIPLILQDKELVKSQQMQQASQGVVITSISLAVLSLFSGGPSFIEELLNIIQYQSFLKFINLEYPQNLLIFFQASEMLSISNHLQFFNFGNFINNIYPKQLNFQLNGKFLYYELEAILITNITPQIFQAFVIVLIIYSGYFFDIIFQKLLQNQYFITTFENRNSLSKKYILIFFRKTRQAIKFLKISKYSFSFKQVKQILLLNSWDLLFKSILYLYCNQEVNIRSIIESSMSLAIITILYISLSALFSLRQKINISKQKRKIRLNIFNL</sequence>
<gene>
    <name evidence="6" type="ORF">PSON_ATCC_30995.1.T0240003</name>
</gene>
<proteinExistence type="predicted"/>
<keyword evidence="4" id="KW-0812">Transmembrane</keyword>
<keyword evidence="3" id="KW-1015">Disulfide bond</keyword>